<dbReference type="CDD" id="cd23992">
    <property type="entry name" value="PBP_GOBP"/>
    <property type="match status" value="1"/>
</dbReference>
<evidence type="ECO:0000256" key="1">
    <source>
        <dbReference type="SAM" id="SignalP"/>
    </source>
</evidence>
<keyword evidence="1" id="KW-0732">Signal</keyword>
<dbReference type="GO" id="GO:0005549">
    <property type="term" value="F:odorant binding"/>
    <property type="evidence" value="ECO:0007669"/>
    <property type="project" value="InterPro"/>
</dbReference>
<feature type="chain" id="PRO_5002202262" evidence="1">
    <location>
        <begin position="21"/>
        <end position="136"/>
    </location>
</feature>
<dbReference type="InterPro" id="IPR006170">
    <property type="entry name" value="PBP/GOBP"/>
</dbReference>
<protein>
    <submittedName>
        <fullName evidence="2">Obp56h protein</fullName>
    </submittedName>
</protein>
<dbReference type="SMART" id="SM00708">
    <property type="entry name" value="PhBP"/>
    <property type="match status" value="1"/>
</dbReference>
<accession>A0A0C9RP27</accession>
<dbReference type="Pfam" id="PF01395">
    <property type="entry name" value="PBP_GOBP"/>
    <property type="match status" value="1"/>
</dbReference>
<dbReference type="AlphaFoldDB" id="A0A0C9RP27"/>
<dbReference type="Gene3D" id="1.10.238.20">
    <property type="entry name" value="Pheromone/general odorant binding protein domain"/>
    <property type="match status" value="1"/>
</dbReference>
<dbReference type="InterPro" id="IPR036728">
    <property type="entry name" value="PBP_GOBP_sf"/>
</dbReference>
<name>A0A0C9RP27_9HYME</name>
<dbReference type="EMBL" id="GBYB01015282">
    <property type="protein sequence ID" value="JAG85049.1"/>
    <property type="molecule type" value="Transcribed_RNA"/>
</dbReference>
<feature type="signal peptide" evidence="1">
    <location>
        <begin position="1"/>
        <end position="20"/>
    </location>
</feature>
<evidence type="ECO:0000313" key="2">
    <source>
        <dbReference type="EMBL" id="JAG85049.1"/>
    </source>
</evidence>
<organism evidence="2">
    <name type="scientific">Fopius arisanus</name>
    <dbReference type="NCBI Taxonomy" id="64838"/>
    <lineage>
        <taxon>Eukaryota</taxon>
        <taxon>Metazoa</taxon>
        <taxon>Ecdysozoa</taxon>
        <taxon>Arthropoda</taxon>
        <taxon>Hexapoda</taxon>
        <taxon>Insecta</taxon>
        <taxon>Pterygota</taxon>
        <taxon>Neoptera</taxon>
        <taxon>Endopterygota</taxon>
        <taxon>Hymenoptera</taxon>
        <taxon>Apocrita</taxon>
        <taxon>Ichneumonoidea</taxon>
        <taxon>Braconidae</taxon>
        <taxon>Opiinae</taxon>
        <taxon>Fopius</taxon>
    </lineage>
</organism>
<dbReference type="SUPFAM" id="SSF47565">
    <property type="entry name" value="Insect pheromone/odorant-binding proteins"/>
    <property type="match status" value="1"/>
</dbReference>
<sequence length="136" mass="14534">MKSSVIFLISSALLVSVVLGGFFEDVQSTAITCLTQTGADLGKLLMMLRGQQVVPDDKIKCFGACLLKSLGMMSGGGNVDKNAAAAKIPMNEPKRDQMIAAIDQCFDQRGTNECETAFAIMECLRTNHLQALPAFG</sequence>
<proteinExistence type="predicted"/>
<gene>
    <name evidence="2" type="primary">Obp56h</name>
    <name evidence="2" type="ORF">g.7203</name>
</gene>
<reference evidence="2" key="1">
    <citation type="submission" date="2015-01" db="EMBL/GenBank/DDBJ databases">
        <title>Transcriptome Assembly of Fopius arisanus.</title>
        <authorList>
            <person name="Geib S."/>
        </authorList>
    </citation>
    <scope>NUCLEOTIDE SEQUENCE</scope>
</reference>